<name>A0AAD8HWR4_9APIA</name>
<reference evidence="2" key="1">
    <citation type="submission" date="2023-02" db="EMBL/GenBank/DDBJ databases">
        <title>Genome of toxic invasive species Heracleum sosnowskyi carries increased number of genes despite the absence of recent whole-genome duplications.</title>
        <authorList>
            <person name="Schelkunov M."/>
            <person name="Shtratnikova V."/>
            <person name="Makarenko M."/>
            <person name="Klepikova A."/>
            <person name="Omelchenko D."/>
            <person name="Novikova G."/>
            <person name="Obukhova E."/>
            <person name="Bogdanov V."/>
            <person name="Penin A."/>
            <person name="Logacheva M."/>
        </authorList>
    </citation>
    <scope>NUCLEOTIDE SEQUENCE</scope>
    <source>
        <strain evidence="2">Hsosn_3</strain>
        <tissue evidence="2">Leaf</tissue>
    </source>
</reference>
<feature type="compositionally biased region" description="Acidic residues" evidence="1">
    <location>
        <begin position="68"/>
        <end position="87"/>
    </location>
</feature>
<protein>
    <submittedName>
        <fullName evidence="2">Uncharacterized protein</fullName>
    </submittedName>
</protein>
<dbReference type="EMBL" id="JAUIZM010000007">
    <property type="protein sequence ID" value="KAK1374408.1"/>
    <property type="molecule type" value="Genomic_DNA"/>
</dbReference>
<dbReference type="Proteomes" id="UP001237642">
    <property type="component" value="Unassembled WGS sequence"/>
</dbReference>
<evidence type="ECO:0000256" key="1">
    <source>
        <dbReference type="SAM" id="MobiDB-lite"/>
    </source>
</evidence>
<feature type="region of interest" description="Disordered" evidence="1">
    <location>
        <begin position="1"/>
        <end position="21"/>
    </location>
</feature>
<dbReference type="AlphaFoldDB" id="A0AAD8HWR4"/>
<gene>
    <name evidence="2" type="ORF">POM88_030601</name>
</gene>
<reference evidence="2" key="2">
    <citation type="submission" date="2023-05" db="EMBL/GenBank/DDBJ databases">
        <authorList>
            <person name="Schelkunov M.I."/>
        </authorList>
    </citation>
    <scope>NUCLEOTIDE SEQUENCE</scope>
    <source>
        <strain evidence="2">Hsosn_3</strain>
        <tissue evidence="2">Leaf</tissue>
    </source>
</reference>
<keyword evidence="3" id="KW-1185">Reference proteome</keyword>
<evidence type="ECO:0000313" key="3">
    <source>
        <dbReference type="Proteomes" id="UP001237642"/>
    </source>
</evidence>
<feature type="region of interest" description="Disordered" evidence="1">
    <location>
        <begin position="37"/>
        <end position="99"/>
    </location>
</feature>
<organism evidence="2 3">
    <name type="scientific">Heracleum sosnowskyi</name>
    <dbReference type="NCBI Taxonomy" id="360622"/>
    <lineage>
        <taxon>Eukaryota</taxon>
        <taxon>Viridiplantae</taxon>
        <taxon>Streptophyta</taxon>
        <taxon>Embryophyta</taxon>
        <taxon>Tracheophyta</taxon>
        <taxon>Spermatophyta</taxon>
        <taxon>Magnoliopsida</taxon>
        <taxon>eudicotyledons</taxon>
        <taxon>Gunneridae</taxon>
        <taxon>Pentapetalae</taxon>
        <taxon>asterids</taxon>
        <taxon>campanulids</taxon>
        <taxon>Apiales</taxon>
        <taxon>Apiaceae</taxon>
        <taxon>Apioideae</taxon>
        <taxon>apioid superclade</taxon>
        <taxon>Tordylieae</taxon>
        <taxon>Tordyliinae</taxon>
        <taxon>Heracleum</taxon>
    </lineage>
</organism>
<accession>A0AAD8HWR4</accession>
<evidence type="ECO:0000313" key="2">
    <source>
        <dbReference type="EMBL" id="KAK1374408.1"/>
    </source>
</evidence>
<comment type="caution">
    <text evidence="2">The sequence shown here is derived from an EMBL/GenBank/DDBJ whole genome shotgun (WGS) entry which is preliminary data.</text>
</comment>
<proteinExistence type="predicted"/>
<sequence length="175" mass="19353">MRGGNTHVGGRIGGSHSGGGKTCGSIHVGGRAIGSYNGCGGSVSRRGNRRNYEPHMSNYDIYNASSEDSGEDDQFDDVEDGGNDDDEAGGHVGEDGGGATHLKYYTHDSRYGTYKHDARRAISFHFRDNIRKAQDNERKRVRELIKDKGGSYIDHRPAYLSESVWKVFCDYWETP</sequence>